<keyword evidence="14" id="KW-0443">Lipid metabolism</keyword>
<reference evidence="19" key="1">
    <citation type="submission" date="2019-08" db="EMBL/GenBank/DDBJ databases">
        <title>The genome of the North American firefly Photinus pyralis.</title>
        <authorList>
            <consortium name="Photinus pyralis genome working group"/>
            <person name="Fallon T.R."/>
            <person name="Sander Lower S.E."/>
            <person name="Weng J.-K."/>
        </authorList>
    </citation>
    <scope>NUCLEOTIDE SEQUENCE</scope>
    <source>
        <strain evidence="19">TRF0915ILg1</strain>
        <tissue evidence="19">Whole body</tissue>
    </source>
</reference>
<dbReference type="Proteomes" id="UP000801492">
    <property type="component" value="Unassembled WGS sequence"/>
</dbReference>
<evidence type="ECO:0000256" key="17">
    <source>
        <dbReference type="ARBA" id="ARBA00034549"/>
    </source>
</evidence>
<evidence type="ECO:0000256" key="16">
    <source>
        <dbReference type="ARBA" id="ARBA00023221"/>
    </source>
</evidence>
<keyword evidence="5" id="KW-0444">Lipid biosynthesis</keyword>
<evidence type="ECO:0000256" key="3">
    <source>
        <dbReference type="ARBA" id="ARBA00012958"/>
    </source>
</evidence>
<dbReference type="GO" id="GO:0019287">
    <property type="term" value="P:isopentenyl diphosphate biosynthetic process, mevalonate pathway"/>
    <property type="evidence" value="ECO:0007669"/>
    <property type="project" value="UniProtKB-UniPathway"/>
</dbReference>
<dbReference type="GO" id="GO:0005829">
    <property type="term" value="C:cytosol"/>
    <property type="evidence" value="ECO:0007669"/>
    <property type="project" value="UniProtKB-SubCell"/>
</dbReference>
<keyword evidence="20" id="KW-1185">Reference proteome</keyword>
<comment type="caution">
    <text evidence="19">The sequence shown here is derived from an EMBL/GenBank/DDBJ whole genome shotgun (WGS) entry which is preliminary data.</text>
</comment>
<keyword evidence="8 18" id="KW-0547">Nucleotide-binding</keyword>
<evidence type="ECO:0000256" key="8">
    <source>
        <dbReference type="ARBA" id="ARBA00022741"/>
    </source>
</evidence>
<evidence type="ECO:0000256" key="7">
    <source>
        <dbReference type="ARBA" id="ARBA00022679"/>
    </source>
</evidence>
<keyword evidence="15" id="KW-1207">Sterol metabolism</keyword>
<keyword evidence="6" id="KW-0153">Cholesterol metabolism</keyword>
<feature type="binding site" evidence="18">
    <location>
        <position position="138"/>
    </location>
    <ligand>
        <name>ATP</name>
        <dbReference type="ChEBI" id="CHEBI:30616"/>
    </ligand>
</feature>
<dbReference type="OrthoDB" id="2401875at2759"/>
<dbReference type="EC" id="2.7.4.2" evidence="3"/>
<keyword evidence="10" id="KW-0152">Cholesterol biosynthesis</keyword>
<keyword evidence="4" id="KW-0963">Cytoplasm</keyword>
<keyword evidence="12" id="KW-0752">Steroid biosynthesis</keyword>
<dbReference type="Gene3D" id="3.40.50.300">
    <property type="entry name" value="P-loop containing nucleotide triphosphate hydrolases"/>
    <property type="match status" value="1"/>
</dbReference>
<evidence type="ECO:0000256" key="2">
    <source>
        <dbReference type="ARBA" id="ARBA00005017"/>
    </source>
</evidence>
<comment type="pathway">
    <text evidence="2">Isoprenoid biosynthesis; isopentenyl diphosphate biosynthesis via mevalonate pathway; isopentenyl diphosphate from (R)-mevalonate: step 2/3.</text>
</comment>
<evidence type="ECO:0000313" key="20">
    <source>
        <dbReference type="Proteomes" id="UP000801492"/>
    </source>
</evidence>
<dbReference type="AlphaFoldDB" id="A0A8K0GLJ3"/>
<keyword evidence="16" id="KW-0753">Steroid metabolism</keyword>
<evidence type="ECO:0000256" key="14">
    <source>
        <dbReference type="ARBA" id="ARBA00023098"/>
    </source>
</evidence>
<dbReference type="UniPathway" id="UPA00057">
    <property type="reaction ID" value="UER00099"/>
</dbReference>
<feature type="binding site" evidence="18">
    <location>
        <position position="167"/>
    </location>
    <ligand>
        <name>substrate</name>
    </ligand>
</feature>
<gene>
    <name evidence="19" type="ORF">ILUMI_04076</name>
</gene>
<keyword evidence="13" id="KW-0756">Sterol biosynthesis</keyword>
<evidence type="ECO:0000256" key="13">
    <source>
        <dbReference type="ARBA" id="ARBA00023011"/>
    </source>
</evidence>
<feature type="binding site" evidence="18">
    <location>
        <begin position="13"/>
        <end position="19"/>
    </location>
    <ligand>
        <name>ATP</name>
        <dbReference type="ChEBI" id="CHEBI:30616"/>
    </ligand>
</feature>
<dbReference type="EMBL" id="VTPC01001393">
    <property type="protein sequence ID" value="KAF2902113.1"/>
    <property type="molecule type" value="Genomic_DNA"/>
</dbReference>
<dbReference type="PIRSF" id="PIRSF036639">
    <property type="entry name" value="PMK_anim"/>
    <property type="match status" value="1"/>
</dbReference>
<organism evidence="19 20">
    <name type="scientific">Ignelater luminosus</name>
    <name type="common">Cucubano</name>
    <name type="synonym">Pyrophorus luminosus</name>
    <dbReference type="NCBI Taxonomy" id="2038154"/>
    <lineage>
        <taxon>Eukaryota</taxon>
        <taxon>Metazoa</taxon>
        <taxon>Ecdysozoa</taxon>
        <taxon>Arthropoda</taxon>
        <taxon>Hexapoda</taxon>
        <taxon>Insecta</taxon>
        <taxon>Pterygota</taxon>
        <taxon>Neoptera</taxon>
        <taxon>Endopterygota</taxon>
        <taxon>Coleoptera</taxon>
        <taxon>Polyphaga</taxon>
        <taxon>Elateriformia</taxon>
        <taxon>Elateroidea</taxon>
        <taxon>Elateridae</taxon>
        <taxon>Agrypninae</taxon>
        <taxon>Pyrophorini</taxon>
        <taxon>Ignelater</taxon>
    </lineage>
</organism>
<evidence type="ECO:0000256" key="4">
    <source>
        <dbReference type="ARBA" id="ARBA00022490"/>
    </source>
</evidence>
<evidence type="ECO:0000256" key="10">
    <source>
        <dbReference type="ARBA" id="ARBA00022778"/>
    </source>
</evidence>
<keyword evidence="7" id="KW-0808">Transferase</keyword>
<evidence type="ECO:0000256" key="15">
    <source>
        <dbReference type="ARBA" id="ARBA00023166"/>
    </source>
</evidence>
<dbReference type="FunFam" id="3.40.50.300:FF:001026">
    <property type="entry name" value="Phosphomevalonate kinase"/>
    <property type="match status" value="1"/>
</dbReference>
<keyword evidence="11 18" id="KW-0067">ATP-binding</keyword>
<evidence type="ECO:0000256" key="18">
    <source>
        <dbReference type="PIRSR" id="PIRSR036639-1"/>
    </source>
</evidence>
<sequence length="186" mass="21721">MDTPRIIILISGKRKSGKDFISETLLKILGDDKCAIIRISEPIKTFYAKEKNLNLVELMSDNVYKEHYRLEMINWSDEIRTQDPGYFCKAACGKAPRKPVWIVSDIRRKTDIKWFRNTYQKKIRIVRISADTEVRQNRGFVFTKGVDDVASECDLDDFNEWDLNIKNNSNEDLDLAVKKLVELIEN</sequence>
<evidence type="ECO:0000256" key="11">
    <source>
        <dbReference type="ARBA" id="ARBA00022840"/>
    </source>
</evidence>
<dbReference type="NCBIfam" id="TIGR01223">
    <property type="entry name" value="Pmev_kin_anim"/>
    <property type="match status" value="1"/>
</dbReference>
<proteinExistence type="predicted"/>
<accession>A0A8K0GLJ3</accession>
<dbReference type="GO" id="GO:0004631">
    <property type="term" value="F:phosphomevalonate kinase activity"/>
    <property type="evidence" value="ECO:0007669"/>
    <property type="project" value="UniProtKB-EC"/>
</dbReference>
<dbReference type="GO" id="GO:0006695">
    <property type="term" value="P:cholesterol biosynthetic process"/>
    <property type="evidence" value="ECO:0007669"/>
    <property type="project" value="UniProtKB-KW"/>
</dbReference>
<dbReference type="InterPro" id="IPR027417">
    <property type="entry name" value="P-loop_NTPase"/>
</dbReference>
<dbReference type="InterPro" id="IPR005919">
    <property type="entry name" value="Pmev_kin_anim"/>
</dbReference>
<dbReference type="GO" id="GO:0005524">
    <property type="term" value="F:ATP binding"/>
    <property type="evidence" value="ECO:0007669"/>
    <property type="project" value="UniProtKB-KW"/>
</dbReference>
<evidence type="ECO:0000256" key="12">
    <source>
        <dbReference type="ARBA" id="ARBA00022955"/>
    </source>
</evidence>
<dbReference type="Pfam" id="PF04275">
    <property type="entry name" value="P-mevalo_kinase"/>
    <property type="match status" value="1"/>
</dbReference>
<evidence type="ECO:0000256" key="6">
    <source>
        <dbReference type="ARBA" id="ARBA00022548"/>
    </source>
</evidence>
<evidence type="ECO:0000313" key="19">
    <source>
        <dbReference type="EMBL" id="KAF2902113.1"/>
    </source>
</evidence>
<name>A0A8K0GLJ3_IGNLU</name>
<dbReference type="PANTHER" id="PTHR13101:SF1">
    <property type="entry name" value="PHOSPHOMEVALONATE KINASE"/>
    <property type="match status" value="1"/>
</dbReference>
<dbReference type="PANTHER" id="PTHR13101">
    <property type="entry name" value="PHOSPHOMEVALONATE KINASE"/>
    <property type="match status" value="1"/>
</dbReference>
<keyword evidence="9" id="KW-0418">Kinase</keyword>
<evidence type="ECO:0000256" key="1">
    <source>
        <dbReference type="ARBA" id="ARBA00004514"/>
    </source>
</evidence>
<comment type="subcellular location">
    <subcellularLocation>
        <location evidence="1">Cytoplasm</location>
        <location evidence="1">Cytosol</location>
    </subcellularLocation>
</comment>
<protein>
    <recommendedName>
        <fullName evidence="17">Phosphomevalonate kinase</fullName>
        <ecNumber evidence="3">2.7.4.2</ecNumber>
    </recommendedName>
</protein>
<evidence type="ECO:0000256" key="5">
    <source>
        <dbReference type="ARBA" id="ARBA00022516"/>
    </source>
</evidence>
<dbReference type="SUPFAM" id="SSF52540">
    <property type="entry name" value="P-loop containing nucleoside triphosphate hydrolases"/>
    <property type="match status" value="1"/>
</dbReference>
<evidence type="ECO:0000256" key="9">
    <source>
        <dbReference type="ARBA" id="ARBA00022777"/>
    </source>
</evidence>